<dbReference type="Pfam" id="PF00171">
    <property type="entry name" value="Aldedh"/>
    <property type="match status" value="1"/>
</dbReference>
<dbReference type="EMBL" id="CP069811">
    <property type="protein sequence ID" value="QRQ92400.1"/>
    <property type="molecule type" value="Genomic_DNA"/>
</dbReference>
<dbReference type="FunFam" id="3.40.605.10:FF:000007">
    <property type="entry name" value="NAD/NADP-dependent betaine aldehyde dehydrogenase"/>
    <property type="match status" value="1"/>
</dbReference>
<evidence type="ECO:0000313" key="7">
    <source>
        <dbReference type="EMBL" id="SPC24615.1"/>
    </source>
</evidence>
<reference evidence="8" key="2">
    <citation type="submission" date="2018-01" db="EMBL/GenBank/DDBJ databases">
        <authorList>
            <person name="Gaut B.S."/>
            <person name="Morton B.R."/>
            <person name="Clegg M.T."/>
            <person name="Duvall M.R."/>
        </authorList>
    </citation>
    <scope>NUCLEOTIDE SEQUENCE [LARGE SCALE GENOMIC DNA]</scope>
</reference>
<dbReference type="Proteomes" id="UP000623307">
    <property type="component" value="Chromosome 1"/>
</dbReference>
<name>A0A375GQ61_9BURK</name>
<dbReference type="EC" id="1.2.1.26" evidence="6"/>
<dbReference type="PANTHER" id="PTHR43353:SF5">
    <property type="entry name" value="SUCCINATE-SEMIALDEHYDE DEHYDROGENASE, MITOCHONDRIAL"/>
    <property type="match status" value="1"/>
</dbReference>
<dbReference type="InterPro" id="IPR016162">
    <property type="entry name" value="Ald_DH_N"/>
</dbReference>
<evidence type="ECO:0000259" key="3">
    <source>
        <dbReference type="Pfam" id="PF00171"/>
    </source>
</evidence>
<dbReference type="InterPro" id="IPR016163">
    <property type="entry name" value="Ald_DH_C"/>
</dbReference>
<evidence type="ECO:0000313" key="5">
    <source>
        <dbReference type="EMBL" id="QRQ92400.1"/>
    </source>
</evidence>
<dbReference type="GO" id="GO:0004777">
    <property type="term" value="F:succinate-semialdehyde dehydrogenase (NAD+) activity"/>
    <property type="evidence" value="ECO:0007669"/>
    <property type="project" value="UniProtKB-EC"/>
</dbReference>
<evidence type="ECO:0000313" key="9">
    <source>
        <dbReference type="Proteomes" id="UP000325743"/>
    </source>
</evidence>
<dbReference type="RefSeq" id="WP_063241424.1">
    <property type="nucleotide sequence ID" value="NZ_CP032518.1"/>
</dbReference>
<accession>A0A375GQ61</accession>
<dbReference type="OrthoDB" id="9812625at2"/>
<dbReference type="Gene3D" id="3.40.605.10">
    <property type="entry name" value="Aldehyde Dehydrogenase, Chain A, domain 1"/>
    <property type="match status" value="1"/>
</dbReference>
<sequence>MSAAVYPQQLGMLIDGAWHFAGSRQTQPVVNPATEEILAQLPLATDADLDAALAAAQRAFGAWSMVSPWERARIMLKAADLIAARKPDIARMLTLENGKPLTDALGELDRVIETIVWCAEEGKRVYGRVMAPRSPGVSERTIKRPAGPVAAFAPWNFPAFLVTRKLAAALAAGCPVVVKPAEETPAACIEVVRAFQDAGVPAGVIGLVFGVPAHVSRRLIESPVIRKVSFTGSVPVGKLLCGMAGEQLKAVTMELGGHSPVLVFDDVDVQRVVKACVSFKFRNAGQVCLSPNRFFVHERIYDQFVAEFVRAAQEIRVGDGLDPSTQMGPLNNARRLAAAEAFVADAHSRDARVLTGGHRIGKRGYFYAPTVLAQLEPQASILHEEPFCPVVPVMPFATLDEAVAQANNVDFGLAAYAFTGSIRTASHLTEAFEAGWIGINGFTPSLADAPIGGLKQSGVGYEGGPEGLDAYLHTKYVSQACPL</sequence>
<evidence type="ECO:0000256" key="1">
    <source>
        <dbReference type="ARBA" id="ARBA00009986"/>
    </source>
</evidence>
<dbReference type="EMBL" id="OGUS01000084">
    <property type="protein sequence ID" value="SPC07592.1"/>
    <property type="molecule type" value="Genomic_DNA"/>
</dbReference>
<dbReference type="Gene3D" id="3.40.309.10">
    <property type="entry name" value="Aldehyde Dehydrogenase, Chain A, domain 2"/>
    <property type="match status" value="1"/>
</dbReference>
<reference evidence="5 10" key="4">
    <citation type="submission" date="2021-02" db="EMBL/GenBank/DDBJ databases">
        <title>Complete Genome Sequence of Cupriavidus oxalaticus Strain Ox1, a Soil Oxalate-Degrading Species.</title>
        <authorList>
            <person name="Palmieri F."/>
            <person name="Udriet P."/>
            <person name="Deuasquier M."/>
            <person name="Beaudoing E."/>
            <person name="Johnson S.L."/>
            <person name="Davenport K.W."/>
            <person name="Chain P.S."/>
            <person name="Bindschedler S."/>
            <person name="Junier P."/>
        </authorList>
    </citation>
    <scope>NUCLEOTIDE SEQUENCE [LARGE SCALE GENOMIC DNA]</scope>
    <source>
        <strain evidence="5 10">Ox1</strain>
    </source>
</reference>
<evidence type="ECO:0000313" key="6">
    <source>
        <dbReference type="EMBL" id="SPC07592.1"/>
    </source>
</evidence>
<dbReference type="GeneID" id="303489015"/>
<dbReference type="AlphaFoldDB" id="A0A375GQ61"/>
<dbReference type="PANTHER" id="PTHR43353">
    <property type="entry name" value="SUCCINATE-SEMIALDEHYDE DEHYDROGENASE, MITOCHONDRIAL"/>
    <property type="match status" value="1"/>
</dbReference>
<reference evidence="6 8" key="1">
    <citation type="submission" date="2018-01" db="EMBL/GenBank/DDBJ databases">
        <authorList>
            <person name="Clerissi C."/>
        </authorList>
    </citation>
    <scope>NUCLEOTIDE SEQUENCE</scope>
    <source>
        <strain evidence="6">Cupriavidus oxalaticus LMG 2235</strain>
        <plasmid evidence="8">co2235_mp</plasmid>
    </source>
</reference>
<evidence type="ECO:0000313" key="10">
    <source>
        <dbReference type="Proteomes" id="UP000623307"/>
    </source>
</evidence>
<dbReference type="InterPro" id="IPR015590">
    <property type="entry name" value="Aldehyde_DH_dom"/>
</dbReference>
<organism evidence="6 8">
    <name type="scientific">Cupriavidus oxalaticus</name>
    <dbReference type="NCBI Taxonomy" id="96344"/>
    <lineage>
        <taxon>Bacteria</taxon>
        <taxon>Pseudomonadati</taxon>
        <taxon>Pseudomonadota</taxon>
        <taxon>Betaproteobacteria</taxon>
        <taxon>Burkholderiales</taxon>
        <taxon>Burkholderiaceae</taxon>
        <taxon>Cupriavidus</taxon>
    </lineage>
</organism>
<evidence type="ECO:0000256" key="2">
    <source>
        <dbReference type="ARBA" id="ARBA00023002"/>
    </source>
</evidence>
<dbReference type="Proteomes" id="UP000325743">
    <property type="component" value="Chromosome 1"/>
</dbReference>
<feature type="domain" description="Aldehyde dehydrogenase" evidence="3">
    <location>
        <begin position="23"/>
        <end position="477"/>
    </location>
</feature>
<dbReference type="Proteomes" id="UP000256862">
    <property type="component" value="Plasmid CO2235_mp"/>
</dbReference>
<comment type="similarity">
    <text evidence="1">Belongs to the aldehyde dehydrogenase family.</text>
</comment>
<dbReference type="CDD" id="cd07103">
    <property type="entry name" value="ALDH_F5_SSADH_GabD"/>
    <property type="match status" value="1"/>
</dbReference>
<gene>
    <name evidence="6" type="primary">araE</name>
    <name evidence="7" type="ORF">CO2235_MP80456</name>
    <name evidence="6" type="ORF">CO2235_U770034</name>
    <name evidence="4" type="ORF">D2917_00655</name>
    <name evidence="5" type="ORF">JTE92_05760</name>
</gene>
<protein>
    <submittedName>
        <fullName evidence="6">Alpha-ketoglutaric semialdehyde dehydrogenase</fullName>
        <ecNumber evidence="6">1.2.1.24</ecNumber>
        <ecNumber evidence="6">1.2.1.26</ecNumber>
    </submittedName>
    <submittedName>
        <fullName evidence="4">NAD-dependent succinate-semialdehyde dehydrogenase</fullName>
    </submittedName>
</protein>
<dbReference type="EC" id="1.2.1.24" evidence="6"/>
<keyword evidence="10" id="KW-1185">Reference proteome</keyword>
<dbReference type="GO" id="GO:0047533">
    <property type="term" value="F:2,5-dioxovalerate dehydrogenase (NADP+) activity"/>
    <property type="evidence" value="ECO:0007669"/>
    <property type="project" value="UniProtKB-EC"/>
</dbReference>
<evidence type="ECO:0000313" key="4">
    <source>
        <dbReference type="EMBL" id="QEZ42889.1"/>
    </source>
</evidence>
<keyword evidence="2 6" id="KW-0560">Oxidoreductase</keyword>
<dbReference type="EMBL" id="CP032518">
    <property type="protein sequence ID" value="QEZ42889.1"/>
    <property type="molecule type" value="Genomic_DNA"/>
</dbReference>
<geneLocation type="plasmid" evidence="8">
    <name>co2235_mp</name>
</geneLocation>
<reference evidence="4 9" key="3">
    <citation type="submission" date="2018-09" db="EMBL/GenBank/DDBJ databases">
        <title>Complete genome sequence of Cupriavidus oxalaticus T2, a bacterium capable of phenol tolerance and degradation.</title>
        <authorList>
            <person name="Yan J."/>
        </authorList>
    </citation>
    <scope>NUCLEOTIDE SEQUENCE [LARGE SCALE GENOMIC DNA]</scope>
    <source>
        <strain evidence="4 9">T2</strain>
    </source>
</reference>
<dbReference type="InterPro" id="IPR050740">
    <property type="entry name" value="Aldehyde_DH_Superfamily"/>
</dbReference>
<dbReference type="EMBL" id="OGUS01000143">
    <property type="protein sequence ID" value="SPC24615.1"/>
    <property type="molecule type" value="Genomic_DNA"/>
</dbReference>
<dbReference type="InterPro" id="IPR016161">
    <property type="entry name" value="Ald_DH/histidinol_DH"/>
</dbReference>
<evidence type="ECO:0000313" key="8">
    <source>
        <dbReference type="Proteomes" id="UP000256862"/>
    </source>
</evidence>
<dbReference type="FunFam" id="3.40.309.10:FF:000009">
    <property type="entry name" value="Aldehyde dehydrogenase A"/>
    <property type="match status" value="1"/>
</dbReference>
<dbReference type="SUPFAM" id="SSF53720">
    <property type="entry name" value="ALDH-like"/>
    <property type="match status" value="1"/>
</dbReference>
<proteinExistence type="inferred from homology"/>